<dbReference type="GO" id="GO:0003676">
    <property type="term" value="F:nucleic acid binding"/>
    <property type="evidence" value="ECO:0007669"/>
    <property type="project" value="InterPro"/>
</dbReference>
<evidence type="ECO:0000313" key="3">
    <source>
        <dbReference type="Proteomes" id="UP000076502"/>
    </source>
</evidence>
<dbReference type="InterPro" id="IPR036397">
    <property type="entry name" value="RNaseH_sf"/>
</dbReference>
<dbReference type="EMBL" id="KQ434791">
    <property type="protein sequence ID" value="KZC05381.1"/>
    <property type="molecule type" value="Genomic_DNA"/>
</dbReference>
<evidence type="ECO:0000313" key="2">
    <source>
        <dbReference type="EMBL" id="KZC05381.1"/>
    </source>
</evidence>
<keyword evidence="3" id="KW-1185">Reference proteome</keyword>
<reference evidence="2 3" key="1">
    <citation type="submission" date="2015-07" db="EMBL/GenBank/DDBJ databases">
        <title>The genome of Dufourea novaeangliae.</title>
        <authorList>
            <person name="Pan H."/>
            <person name="Kapheim K."/>
        </authorList>
    </citation>
    <scope>NUCLEOTIDE SEQUENCE [LARGE SCALE GENOMIC DNA]</scope>
    <source>
        <strain evidence="2">0120121106</strain>
        <tissue evidence="2">Whole body</tissue>
    </source>
</reference>
<accession>A0A154P0J8</accession>
<dbReference type="AlphaFoldDB" id="A0A154P0J8"/>
<gene>
    <name evidence="2" type="ORF">WN55_05411</name>
</gene>
<feature type="compositionally biased region" description="Polar residues" evidence="1">
    <location>
        <begin position="1"/>
        <end position="17"/>
    </location>
</feature>
<dbReference type="Proteomes" id="UP000076502">
    <property type="component" value="Unassembled WGS sequence"/>
</dbReference>
<feature type="region of interest" description="Disordered" evidence="1">
    <location>
        <begin position="1"/>
        <end position="39"/>
    </location>
</feature>
<sequence>MLQGSTITLCGQSSDSRNSVEENSKAVPSSRKRRRSVTDKDYILSKRPYKELELSDSLHNKSRQDLPDKLWNPCQYKSNLPDTLIRLMYWGFGADKFNNIVLHNKEKTIQVQIEYVDKYYIDNDISYTKLFNKKERSFSISFDLTEEKNLKKGRSRNFYPFKLVSIDVKECDILKDFLFTNDNANKCDFYKFIQDRTTKKEFLKRLEFSSTVKKIIEKRKLSQEFEKEIKGSFLDKLVFAVNQPNREELNSIVKSEIEKSKILEDYIKLQERVLCNLTVSEKCKKGGNDISQITYGFNLLMSFLHDMFLHKNMFSINFEGKRYCISNDIIINYKNRFTYVKAYTMNSNIGYSQLFCSKQQKEKSLFSINKQFTFFVEELKNDTFNSEEQVRQAVENFFQSKPTTFYKEGIDKLPGRWEKVIDNNGEYIINSYNFVIQ</sequence>
<organism evidence="2 3">
    <name type="scientific">Dufourea novaeangliae</name>
    <name type="common">Sweat bee</name>
    <dbReference type="NCBI Taxonomy" id="178035"/>
    <lineage>
        <taxon>Eukaryota</taxon>
        <taxon>Metazoa</taxon>
        <taxon>Ecdysozoa</taxon>
        <taxon>Arthropoda</taxon>
        <taxon>Hexapoda</taxon>
        <taxon>Insecta</taxon>
        <taxon>Pterygota</taxon>
        <taxon>Neoptera</taxon>
        <taxon>Endopterygota</taxon>
        <taxon>Hymenoptera</taxon>
        <taxon>Apocrita</taxon>
        <taxon>Aculeata</taxon>
        <taxon>Apoidea</taxon>
        <taxon>Anthophila</taxon>
        <taxon>Halictidae</taxon>
        <taxon>Rophitinae</taxon>
        <taxon>Dufourea</taxon>
    </lineage>
</organism>
<name>A0A154P0J8_DUFNO</name>
<protein>
    <submittedName>
        <fullName evidence="2">Uncharacterized protein</fullName>
    </submittedName>
</protein>
<evidence type="ECO:0000256" key="1">
    <source>
        <dbReference type="SAM" id="MobiDB-lite"/>
    </source>
</evidence>
<dbReference type="Gene3D" id="3.30.420.10">
    <property type="entry name" value="Ribonuclease H-like superfamily/Ribonuclease H"/>
    <property type="match status" value="1"/>
</dbReference>
<dbReference type="OrthoDB" id="7609388at2759"/>
<proteinExistence type="predicted"/>